<dbReference type="Gene3D" id="3.30.559.10">
    <property type="entry name" value="Chloramphenicol acetyltransferase-like domain"/>
    <property type="match status" value="1"/>
</dbReference>
<dbReference type="Gene3D" id="2.30.38.10">
    <property type="entry name" value="Luciferase, Domain 3"/>
    <property type="match status" value="1"/>
</dbReference>
<dbReference type="CDD" id="cd05930">
    <property type="entry name" value="A_NRPS"/>
    <property type="match status" value="1"/>
</dbReference>
<dbReference type="InterPro" id="IPR001242">
    <property type="entry name" value="Condensation_dom"/>
</dbReference>
<dbReference type="Pfam" id="PF00501">
    <property type="entry name" value="AMP-binding"/>
    <property type="match status" value="1"/>
</dbReference>
<dbReference type="PANTHER" id="PTHR45527">
    <property type="entry name" value="NONRIBOSOMAL PEPTIDE SYNTHETASE"/>
    <property type="match status" value="1"/>
</dbReference>
<evidence type="ECO:0000256" key="4">
    <source>
        <dbReference type="ARBA" id="ARBA00022553"/>
    </source>
</evidence>
<dbReference type="SUPFAM" id="SSF56801">
    <property type="entry name" value="Acetyl-CoA synthetase-like"/>
    <property type="match status" value="1"/>
</dbReference>
<evidence type="ECO:0000313" key="9">
    <source>
        <dbReference type="EMBL" id="GGG02039.1"/>
    </source>
</evidence>
<evidence type="ECO:0000256" key="1">
    <source>
        <dbReference type="ARBA" id="ARBA00001957"/>
    </source>
</evidence>
<dbReference type="InterPro" id="IPR023213">
    <property type="entry name" value="CAT-like_dom_sf"/>
</dbReference>
<dbReference type="Pfam" id="PF13193">
    <property type="entry name" value="AMP-binding_C"/>
    <property type="match status" value="1"/>
</dbReference>
<dbReference type="InterPro" id="IPR000873">
    <property type="entry name" value="AMP-dep_synth/lig_dom"/>
</dbReference>
<dbReference type="Gene3D" id="3.30.559.30">
    <property type="entry name" value="Nonribosomal peptide synthetase, condensation domain"/>
    <property type="match status" value="2"/>
</dbReference>
<dbReference type="PANTHER" id="PTHR45527:SF1">
    <property type="entry name" value="FATTY ACID SYNTHASE"/>
    <property type="match status" value="1"/>
</dbReference>
<dbReference type="Gene3D" id="3.40.50.980">
    <property type="match status" value="2"/>
</dbReference>
<dbReference type="PROSITE" id="PS00455">
    <property type="entry name" value="AMP_BINDING"/>
    <property type="match status" value="1"/>
</dbReference>
<organism evidence="9 10">
    <name type="scientific">Paenibacillus aceti</name>
    <dbReference type="NCBI Taxonomy" id="1820010"/>
    <lineage>
        <taxon>Bacteria</taxon>
        <taxon>Bacillati</taxon>
        <taxon>Bacillota</taxon>
        <taxon>Bacilli</taxon>
        <taxon>Bacillales</taxon>
        <taxon>Paenibacillaceae</taxon>
        <taxon>Paenibacillus</taxon>
    </lineage>
</organism>
<dbReference type="Pfam" id="PF00668">
    <property type="entry name" value="Condensation"/>
    <property type="match status" value="1"/>
</dbReference>
<dbReference type="SMART" id="SM00823">
    <property type="entry name" value="PKS_PP"/>
    <property type="match status" value="1"/>
</dbReference>
<dbReference type="NCBIfam" id="TIGR01733">
    <property type="entry name" value="AA-adenyl-dom"/>
    <property type="match status" value="1"/>
</dbReference>
<dbReference type="InterPro" id="IPR025110">
    <property type="entry name" value="AMP-bd_C"/>
</dbReference>
<evidence type="ECO:0000313" key="10">
    <source>
        <dbReference type="Proteomes" id="UP000608420"/>
    </source>
</evidence>
<evidence type="ECO:0000256" key="2">
    <source>
        <dbReference type="ARBA" id="ARBA00006432"/>
    </source>
</evidence>
<dbReference type="EMBL" id="BMIW01000016">
    <property type="protein sequence ID" value="GGG02039.1"/>
    <property type="molecule type" value="Genomic_DNA"/>
</dbReference>
<gene>
    <name evidence="9" type="ORF">GCM10010913_24760</name>
</gene>
<dbReference type="SUPFAM" id="SSF52777">
    <property type="entry name" value="CoA-dependent acyltransferases"/>
    <property type="match status" value="3"/>
</dbReference>
<keyword evidence="4" id="KW-0597">Phosphoprotein</keyword>
<dbReference type="Gene3D" id="1.10.1200.10">
    <property type="entry name" value="ACP-like"/>
    <property type="match status" value="1"/>
</dbReference>
<feature type="domain" description="Carrier" evidence="8">
    <location>
        <begin position="998"/>
        <end position="1073"/>
    </location>
</feature>
<comment type="cofactor">
    <cofactor evidence="1">
        <name>pantetheine 4'-phosphate</name>
        <dbReference type="ChEBI" id="CHEBI:47942"/>
    </cofactor>
</comment>
<dbReference type="InterPro" id="IPR010071">
    <property type="entry name" value="AA_adenyl_dom"/>
</dbReference>
<dbReference type="Pfam" id="PF00550">
    <property type="entry name" value="PP-binding"/>
    <property type="match status" value="1"/>
</dbReference>
<evidence type="ECO:0000256" key="7">
    <source>
        <dbReference type="ARBA" id="ARBA00023268"/>
    </source>
</evidence>
<accession>A0ABQ1VW17</accession>
<dbReference type="InterPro" id="IPR020806">
    <property type="entry name" value="PKS_PP-bd"/>
</dbReference>
<keyword evidence="5" id="KW-0677">Repeat</keyword>
<dbReference type="Proteomes" id="UP000608420">
    <property type="component" value="Unassembled WGS sequence"/>
</dbReference>
<comment type="caution">
    <text evidence="9">The sequence shown here is derived from an EMBL/GenBank/DDBJ whole genome shotgun (WGS) entry which is preliminary data.</text>
</comment>
<reference evidence="10" key="1">
    <citation type="journal article" date="2019" name="Int. J. Syst. Evol. Microbiol.">
        <title>The Global Catalogue of Microorganisms (GCM) 10K type strain sequencing project: providing services to taxonomists for standard genome sequencing and annotation.</title>
        <authorList>
            <consortium name="The Broad Institute Genomics Platform"/>
            <consortium name="The Broad Institute Genome Sequencing Center for Infectious Disease"/>
            <person name="Wu L."/>
            <person name="Ma J."/>
        </authorList>
    </citation>
    <scope>NUCLEOTIDE SEQUENCE [LARGE SCALE GENOMIC DNA]</scope>
    <source>
        <strain evidence="10">CGMCC 1.15420</strain>
    </source>
</reference>
<evidence type="ECO:0000256" key="3">
    <source>
        <dbReference type="ARBA" id="ARBA00022450"/>
    </source>
</evidence>
<evidence type="ECO:0000259" key="8">
    <source>
        <dbReference type="PROSITE" id="PS50075"/>
    </source>
</evidence>
<comment type="similarity">
    <text evidence="2">Belongs to the ATP-dependent AMP-binding enzyme family.</text>
</comment>
<dbReference type="InterPro" id="IPR036736">
    <property type="entry name" value="ACP-like_sf"/>
</dbReference>
<evidence type="ECO:0000256" key="6">
    <source>
        <dbReference type="ARBA" id="ARBA00023194"/>
    </source>
</evidence>
<keyword evidence="7" id="KW-0511">Multifunctional enzyme</keyword>
<evidence type="ECO:0000256" key="5">
    <source>
        <dbReference type="ARBA" id="ARBA00022737"/>
    </source>
</evidence>
<proteinExistence type="inferred from homology"/>
<sequence>MRERRTSKLDKANVEDIMALTPLQEGLLFHYRSDKDKGYYTQQFSIRLSGDYSVDALRQAWQNVARTNDMLRTVYRWEKLEKPVQIVLRELETPVKVLDYSSYSTEQAELMITELKARDRREELDLEAEPLRVTLCLINDKRCEMIITWHHILFDGWSNGLLLKEFMQAYQAIVDGVDGTAAGIPATVRANAKTPFKQYVQLLQRQDKVKQKQYWEQALKGWQERTRLTELSERLDQREREESKSLHMLTLSLQEVEAISHYTQRHQVTLAAYLYTAWGLLLGRYCGSEDVLFGTTVSGRTPELSGIEEMIGLFINTIPLRICWTAEEPVRQLVGAVNEQLQRRVDYELTPLIDINAYSGADAHEPLFNSIMVVENYPLDTSIGRAGALRIEKYEMEEATHYGLTIGAMPLETGELALEFAYDPDSFSRSMITRIAGHYRQIILQMYSKAELKINELELLTAEEIEELLTSFNREASTGLMASQRQREQQELIPFQFEKRVMETPDSIAVICGEESFTYQEIDRAANRLARQLRALGIGAEQPVALWMDRSGQLLIAMLAVLKSGAAYVPIDYEYAPGRINQILQDSGASILVVRDAELPDSIEFSGISICMEEGMPAPDAIEGEPVPLVNQHGDAAYILYTSGSTGTPKGVVVEHGNLLAYVEAFQHEFRLSSRDTFLQQASCSFDQFVEEVYPVLLAGGQVVIARKTDVIDMPKLVKLIDRHRITIVSCSPLLMNELNKQAGMDSVRIFISGGDVLKPDYMTELLKRAEVYNTYGPTEATVCATYHRCLPESVARMSIPIGKPILNYRVYVLDPYGHPLPVGVPGEICVAGAGVARGYLNRPELTERYFCADPYDPEVRMYRTGDVGLWLPDGSLLYVGRNDQQVKIRGYRVEPGDIEHHLLALEAIDEAVVLAHEDEHGMMLLAAYVKLNHEVEVTTNELRDELSAVLPAYMIPTFFYRITEIPKTPNGKLDRKALLQVTDRLAAADQEASWTEEEAGETESRIRRVWQEVLKLEQIGLHEHFFDLGGNSILLMQLHAKLENEYGWGIQIVDLFSYTTIAKLAQWIDGKQGAQQLGEQAAWNVYQQLPAAFFQHQVNGNGMGIKRFHLQPRLRAGIDGLAAETQVESYDVCTGMALYLFREWNEQSDAVIHCLQAEGERVVPISLDFTKIGGFEELFRQVHQSRVNGTQAYLMERMLDVHVQKGRDEVLPLIYRRQDLNMNMDAVWLDIYDLAWEIEDQMDEDQLSISLKFNDQRLKKEAIQMLANGYVDLLRQLIESRVTS</sequence>
<dbReference type="InterPro" id="IPR009081">
    <property type="entry name" value="PP-bd_ACP"/>
</dbReference>
<protein>
    <recommendedName>
        <fullName evidence="8">Carrier domain-containing protein</fullName>
    </recommendedName>
</protein>
<dbReference type="Gene3D" id="3.30.300.30">
    <property type="match status" value="1"/>
</dbReference>
<keyword evidence="3" id="KW-0596">Phosphopantetheine</keyword>
<keyword evidence="6" id="KW-0045">Antibiotic biosynthesis</keyword>
<dbReference type="RefSeq" id="WP_162944207.1">
    <property type="nucleotide sequence ID" value="NZ_BMIW01000016.1"/>
</dbReference>
<dbReference type="InterPro" id="IPR020845">
    <property type="entry name" value="AMP-binding_CS"/>
</dbReference>
<dbReference type="PROSITE" id="PS50075">
    <property type="entry name" value="CARRIER"/>
    <property type="match status" value="1"/>
</dbReference>
<dbReference type="InterPro" id="IPR045851">
    <property type="entry name" value="AMP-bd_C_sf"/>
</dbReference>
<name>A0ABQ1VW17_9BACL</name>
<dbReference type="SUPFAM" id="SSF47336">
    <property type="entry name" value="ACP-like"/>
    <property type="match status" value="1"/>
</dbReference>
<keyword evidence="10" id="KW-1185">Reference proteome</keyword>